<evidence type="ECO:0008006" key="3">
    <source>
        <dbReference type="Google" id="ProtNLM"/>
    </source>
</evidence>
<keyword evidence="2" id="KW-1185">Reference proteome</keyword>
<evidence type="ECO:0000313" key="2">
    <source>
        <dbReference type="Proteomes" id="UP001501444"/>
    </source>
</evidence>
<comment type="caution">
    <text evidence="1">The sequence shown here is derived from an EMBL/GenBank/DDBJ whole genome shotgun (WGS) entry which is preliminary data.</text>
</comment>
<proteinExistence type="predicted"/>
<protein>
    <recommendedName>
        <fullName evidence="3">DUF4352 domain-containing protein</fullName>
    </recommendedName>
</protein>
<organism evidence="1 2">
    <name type="scientific">Dactylosporangium salmoneum</name>
    <dbReference type="NCBI Taxonomy" id="53361"/>
    <lineage>
        <taxon>Bacteria</taxon>
        <taxon>Bacillati</taxon>
        <taxon>Actinomycetota</taxon>
        <taxon>Actinomycetes</taxon>
        <taxon>Micromonosporales</taxon>
        <taxon>Micromonosporaceae</taxon>
        <taxon>Dactylosporangium</taxon>
    </lineage>
</organism>
<accession>A0ABN3I7T7</accession>
<dbReference type="EMBL" id="BAAARV010000142">
    <property type="protein sequence ID" value="GAA2395851.1"/>
    <property type="molecule type" value="Genomic_DNA"/>
</dbReference>
<sequence>MVMGLAREAIRAITVAAAAGVAAGGALGILAPSFAEAGPSAPAPAQAAPVVVTSLDLLGGRRLEVSLRFTNTGRAVEHLDPAAITVTADGAGLPGLDSPGARIVELRPGASVDETVAFAAPPASAALAVTLPDGGRLPLER</sequence>
<dbReference type="Proteomes" id="UP001501444">
    <property type="component" value="Unassembled WGS sequence"/>
</dbReference>
<dbReference type="RefSeq" id="WP_344620910.1">
    <property type="nucleotide sequence ID" value="NZ_BAAARV010000142.1"/>
</dbReference>
<evidence type="ECO:0000313" key="1">
    <source>
        <dbReference type="EMBL" id="GAA2395851.1"/>
    </source>
</evidence>
<gene>
    <name evidence="1" type="ORF">GCM10010170_111260</name>
</gene>
<reference evidence="1 2" key="1">
    <citation type="journal article" date="2019" name="Int. J. Syst. Evol. Microbiol.">
        <title>The Global Catalogue of Microorganisms (GCM) 10K type strain sequencing project: providing services to taxonomists for standard genome sequencing and annotation.</title>
        <authorList>
            <consortium name="The Broad Institute Genomics Platform"/>
            <consortium name="The Broad Institute Genome Sequencing Center for Infectious Disease"/>
            <person name="Wu L."/>
            <person name="Ma J."/>
        </authorList>
    </citation>
    <scope>NUCLEOTIDE SEQUENCE [LARGE SCALE GENOMIC DNA]</scope>
    <source>
        <strain evidence="1 2">JCM 3272</strain>
    </source>
</reference>
<name>A0ABN3I7T7_9ACTN</name>